<accession>A0A7I7P0Y8</accession>
<dbReference type="GO" id="GO:0016758">
    <property type="term" value="F:hexosyltransferase activity"/>
    <property type="evidence" value="ECO:0007669"/>
    <property type="project" value="TreeGrafter"/>
</dbReference>
<evidence type="ECO:0000313" key="4">
    <source>
        <dbReference type="Proteomes" id="UP000466632"/>
    </source>
</evidence>
<evidence type="ECO:0008006" key="5">
    <source>
        <dbReference type="Google" id="ProtNLM"/>
    </source>
</evidence>
<dbReference type="AlphaFoldDB" id="A0A7I7P0Y8"/>
<evidence type="ECO:0000313" key="3">
    <source>
        <dbReference type="EMBL" id="BBY02339.1"/>
    </source>
</evidence>
<sequence length="265" mass="28115">MTGAGPRKVQVGGLRFDALTEQQVVDVVRAAWATGRGGSIVPVNVDVARAAARDPELADLIARASLVVADGMPLVWAARAKGDRLPERVAGSSLIFPLSAAAAAAGKSVYLLGGAEGVPERAAASLLARSNGLRVAGLCSPEFGFDKTAEGARRAVAAVAAAAPDLVFVGLGFPRQERLIELLRQELPTAWFLACGGGIAMTAGVVRRASPALQRLGLEWVHRLALEPRRLARRYLRDDLPFALALVIRSAAQRFRRSESPWRSR</sequence>
<dbReference type="PANTHER" id="PTHR34136">
    <property type="match status" value="1"/>
</dbReference>
<dbReference type="InterPro" id="IPR004629">
    <property type="entry name" value="WecG_TagA_CpsF"/>
</dbReference>
<dbReference type="NCBIfam" id="TIGR00696">
    <property type="entry name" value="wecG_tagA_cpsF"/>
    <property type="match status" value="1"/>
</dbReference>
<gene>
    <name evidence="3" type="ORF">MSEO_28380</name>
</gene>
<evidence type="ECO:0000256" key="1">
    <source>
        <dbReference type="ARBA" id="ARBA00022676"/>
    </source>
</evidence>
<name>A0A7I7P0Y8_9MYCO</name>
<dbReference type="CDD" id="cd06533">
    <property type="entry name" value="Glyco_transf_WecG_TagA"/>
    <property type="match status" value="1"/>
</dbReference>
<reference evidence="3 4" key="1">
    <citation type="journal article" date="2019" name="Emerg. Microbes Infect.">
        <title>Comprehensive subspecies identification of 175 nontuberculous mycobacteria species based on 7547 genomic profiles.</title>
        <authorList>
            <person name="Matsumoto Y."/>
            <person name="Kinjo T."/>
            <person name="Motooka D."/>
            <person name="Nabeya D."/>
            <person name="Jung N."/>
            <person name="Uechi K."/>
            <person name="Horii T."/>
            <person name="Iida T."/>
            <person name="Fujita J."/>
            <person name="Nakamura S."/>
        </authorList>
    </citation>
    <scope>NUCLEOTIDE SEQUENCE [LARGE SCALE GENOMIC DNA]</scope>
    <source>
        <strain evidence="3 4">JCM 16018</strain>
    </source>
</reference>
<dbReference type="PANTHER" id="PTHR34136:SF1">
    <property type="entry name" value="UDP-N-ACETYL-D-MANNOSAMINURONIC ACID TRANSFERASE"/>
    <property type="match status" value="1"/>
</dbReference>
<evidence type="ECO:0000256" key="2">
    <source>
        <dbReference type="ARBA" id="ARBA00022679"/>
    </source>
</evidence>
<dbReference type="Proteomes" id="UP000466632">
    <property type="component" value="Chromosome"/>
</dbReference>
<keyword evidence="2" id="KW-0808">Transferase</keyword>
<keyword evidence="1" id="KW-0328">Glycosyltransferase</keyword>
<dbReference type="KEGG" id="mseo:MSEO_28380"/>
<protein>
    <recommendedName>
        <fullName evidence="5">Glycosyltransferase</fullName>
    </recommendedName>
</protein>
<proteinExistence type="predicted"/>
<keyword evidence="4" id="KW-1185">Reference proteome</keyword>
<dbReference type="Pfam" id="PF03808">
    <property type="entry name" value="Glyco_tran_WecG"/>
    <property type="match status" value="1"/>
</dbReference>
<organism evidence="3 4">
    <name type="scientific">Mycobacterium seoulense</name>
    <dbReference type="NCBI Taxonomy" id="386911"/>
    <lineage>
        <taxon>Bacteria</taxon>
        <taxon>Bacillati</taxon>
        <taxon>Actinomycetota</taxon>
        <taxon>Actinomycetes</taxon>
        <taxon>Mycobacteriales</taxon>
        <taxon>Mycobacteriaceae</taxon>
        <taxon>Mycobacterium</taxon>
    </lineage>
</organism>
<dbReference type="EMBL" id="AP022582">
    <property type="protein sequence ID" value="BBY02339.1"/>
    <property type="molecule type" value="Genomic_DNA"/>
</dbReference>